<keyword evidence="1" id="KW-0378">Hydrolase</keyword>
<sequence>MSNVLFGGDFHLGHNNICKYRPQFRDVQDHFEAIEKAYHDRVTKRDKCYMTGDTAFTEEMARRIAKWPGQKVLVAGNHCTEHVPMDVLVECFDEVHAMVKYKEFWITHAPIHPAELRGKVNLHGHVHHATINDCRYFNTSMENIGFKLISLHEIRDIIAARKAFYTRYFDGVAQFDIESQMGLSMPAYDFHNNAYAIPTGLK</sequence>
<dbReference type="Proteomes" id="UP000000330">
    <property type="component" value="Segment"/>
</dbReference>
<dbReference type="InterPro" id="IPR029052">
    <property type="entry name" value="Metallo-depent_PP-like"/>
</dbReference>
<accession>Q6J2N0</accession>
<dbReference type="EMBL" id="HM114315">
    <property type="protein sequence ID" value="AAT38503.1"/>
    <property type="molecule type" value="Genomic_DNA"/>
</dbReference>
<protein>
    <submittedName>
        <fullName evidence="1">Putative phosphoesterase or phosphohydrolase</fullName>
    </submittedName>
</protein>
<dbReference type="GO" id="GO:0016787">
    <property type="term" value="F:hydrolase activity"/>
    <property type="evidence" value="ECO:0007669"/>
    <property type="project" value="UniProtKB-KW"/>
</dbReference>
<organism evidence="1 2">
    <name type="scientific">Acinetobacter phage 133</name>
    <dbReference type="NCBI Taxonomy" id="2919552"/>
    <lineage>
        <taxon>Viruses</taxon>
        <taxon>Duplodnaviria</taxon>
        <taxon>Heunggongvirae</taxon>
        <taxon>Uroviricota</taxon>
        <taxon>Caudoviricetes</taxon>
        <taxon>Pantevenvirales</taxon>
        <taxon>Straboviridae</taxon>
        <taxon>Tevenvirinae</taxon>
        <taxon>Centumtrigintavirus</taxon>
        <taxon>Centumtrigintavirus cv133</taxon>
        <taxon>Acinetobacter virus 133</taxon>
    </lineage>
</organism>
<evidence type="ECO:0000313" key="1">
    <source>
        <dbReference type="EMBL" id="AAT38503.1"/>
    </source>
</evidence>
<gene>
    <name evidence="1" type="ORF">Acj133p070</name>
</gene>
<dbReference type="GeneID" id="10323057"/>
<keyword evidence="2" id="KW-1185">Reference proteome</keyword>
<dbReference type="KEGG" id="vg:10323057"/>
<name>Q6J2N0_9CAUD</name>
<reference evidence="1 2" key="1">
    <citation type="journal article" date="2010" name="Virol. J.">
        <title>Genomes of the T4-related bacteriophages as windows on microbial genome evolution.</title>
        <authorList>
            <person name="Petrov V.M."/>
            <person name="Ratnayaka S."/>
            <person name="Nolan J.M."/>
            <person name="Miller E.S."/>
            <person name="Karam J.D."/>
        </authorList>
    </citation>
    <scope>NUCLEOTIDE SEQUENCE [LARGE SCALE GENOMIC DNA]</scope>
    <source>
        <strain evidence="1">Acj133</strain>
    </source>
</reference>
<dbReference type="Gene3D" id="3.60.21.10">
    <property type="match status" value="1"/>
</dbReference>
<evidence type="ECO:0000313" key="2">
    <source>
        <dbReference type="Proteomes" id="UP000000330"/>
    </source>
</evidence>
<dbReference type="SUPFAM" id="SSF56300">
    <property type="entry name" value="Metallo-dependent phosphatases"/>
    <property type="match status" value="1"/>
</dbReference>
<proteinExistence type="predicted"/>
<dbReference type="RefSeq" id="YP_004300651.1">
    <property type="nucleotide sequence ID" value="NC_015250.1"/>
</dbReference>